<sequence length="68" mass="8046">MWQMIKSFYLKLIRRWLSFYSQNLSHRTRIGLRSTSASDVLKYAGTWAGDDLENCLTETLHSRTESQF</sequence>
<proteinExistence type="predicted"/>
<accession>A0A081BTI5</accession>
<gene>
    <name evidence="1" type="ORF">U14_06004</name>
</gene>
<dbReference type="EMBL" id="DF820462">
    <property type="protein sequence ID" value="GAK54716.1"/>
    <property type="molecule type" value="Genomic_DNA"/>
</dbReference>
<dbReference type="AlphaFoldDB" id="A0A081BTI5"/>
<reference evidence="1" key="1">
    <citation type="journal article" date="2015" name="PeerJ">
        <title>First genomic representation of candidate bacterial phylum KSB3 points to enhanced environmental sensing as a trigger of wastewater bulking.</title>
        <authorList>
            <person name="Sekiguchi Y."/>
            <person name="Ohashi A."/>
            <person name="Parks D.H."/>
            <person name="Yamauchi T."/>
            <person name="Tyson G.W."/>
            <person name="Hugenholtz P."/>
        </authorList>
    </citation>
    <scope>NUCLEOTIDE SEQUENCE [LARGE SCALE GENOMIC DNA]</scope>
</reference>
<dbReference type="HOGENOM" id="CLU_2785453_0_0_0"/>
<name>A0A081BTI5_9BACT</name>
<keyword evidence="2" id="KW-1185">Reference proteome</keyword>
<evidence type="ECO:0000313" key="2">
    <source>
        <dbReference type="Proteomes" id="UP000030700"/>
    </source>
</evidence>
<dbReference type="Proteomes" id="UP000030700">
    <property type="component" value="Unassembled WGS sequence"/>
</dbReference>
<protein>
    <submittedName>
        <fullName evidence="1">Uncharacterized protein</fullName>
    </submittedName>
</protein>
<organism evidence="1">
    <name type="scientific">Candidatus Moduliflexus flocculans</name>
    <dbReference type="NCBI Taxonomy" id="1499966"/>
    <lineage>
        <taxon>Bacteria</taxon>
        <taxon>Candidatus Moduliflexota</taxon>
        <taxon>Candidatus Moduliflexia</taxon>
        <taxon>Candidatus Moduliflexales</taxon>
        <taxon>Candidatus Moduliflexaceae</taxon>
    </lineage>
</organism>
<evidence type="ECO:0000313" key="1">
    <source>
        <dbReference type="EMBL" id="GAK54716.1"/>
    </source>
</evidence>